<organism evidence="1 2">
    <name type="scientific">Caerostris darwini</name>
    <dbReference type="NCBI Taxonomy" id="1538125"/>
    <lineage>
        <taxon>Eukaryota</taxon>
        <taxon>Metazoa</taxon>
        <taxon>Ecdysozoa</taxon>
        <taxon>Arthropoda</taxon>
        <taxon>Chelicerata</taxon>
        <taxon>Arachnida</taxon>
        <taxon>Araneae</taxon>
        <taxon>Araneomorphae</taxon>
        <taxon>Entelegynae</taxon>
        <taxon>Araneoidea</taxon>
        <taxon>Araneidae</taxon>
        <taxon>Caerostris</taxon>
    </lineage>
</organism>
<name>A0AAV4V8A0_9ARAC</name>
<evidence type="ECO:0008006" key="3">
    <source>
        <dbReference type="Google" id="ProtNLM"/>
    </source>
</evidence>
<accession>A0AAV4V8A0</accession>
<sequence length="99" mass="11515">MKIHWRCGTISSSEAKLIIMPLHDPFQKKKVLLVHYKGQLGVMYWAKGRDPARLNEQKFGSSRNSDFYSFLLVASCYMKEFLLTRVVWVGRHLTSRGSH</sequence>
<reference evidence="1 2" key="1">
    <citation type="submission" date="2021-06" db="EMBL/GenBank/DDBJ databases">
        <title>Caerostris darwini draft genome.</title>
        <authorList>
            <person name="Kono N."/>
            <person name="Arakawa K."/>
        </authorList>
    </citation>
    <scope>NUCLEOTIDE SEQUENCE [LARGE SCALE GENOMIC DNA]</scope>
</reference>
<proteinExistence type="predicted"/>
<protein>
    <recommendedName>
        <fullName evidence="3">Ycf15</fullName>
    </recommendedName>
</protein>
<evidence type="ECO:0000313" key="1">
    <source>
        <dbReference type="EMBL" id="GIY66576.1"/>
    </source>
</evidence>
<evidence type="ECO:0000313" key="2">
    <source>
        <dbReference type="Proteomes" id="UP001054837"/>
    </source>
</evidence>
<dbReference type="Proteomes" id="UP001054837">
    <property type="component" value="Unassembled WGS sequence"/>
</dbReference>
<comment type="caution">
    <text evidence="1">The sequence shown here is derived from an EMBL/GenBank/DDBJ whole genome shotgun (WGS) entry which is preliminary data.</text>
</comment>
<gene>
    <name evidence="1" type="ORF">CDAR_4371</name>
</gene>
<keyword evidence="2" id="KW-1185">Reference proteome</keyword>
<dbReference type="AlphaFoldDB" id="A0AAV4V8A0"/>
<dbReference type="EMBL" id="BPLQ01012627">
    <property type="protein sequence ID" value="GIY66576.1"/>
    <property type="molecule type" value="Genomic_DNA"/>
</dbReference>